<evidence type="ECO:0000313" key="10">
    <source>
        <dbReference type="Proteomes" id="UP000027581"/>
    </source>
</evidence>
<evidence type="ECO:0000259" key="6">
    <source>
        <dbReference type="Pfam" id="PF15447"/>
    </source>
</evidence>
<feature type="compositionally biased region" description="Acidic residues" evidence="2">
    <location>
        <begin position="2104"/>
        <end position="2113"/>
    </location>
</feature>
<sequence length="3410" mass="390081">MAPKPAVTDYSDAKDFFDQIGQKVHEEAKKFAEQYRSQLKGTLSSARFEDAPEDQQTPSGPCKLNYEYHTNVTEGYNKEYPCETEIVERFSDTQGSECDDSKIRDNYKTSNGKEGACAPYRRLHLCNRNLQNINRYDKINNDTLLADVCLAAKYEGASLIPDHDKYKLDINNSGSQLCTVLARSFADIGDIIRGKDLYLGGNNQRRQQLEEKLKKIFKEIHDKLEGPKDRYNGDEKKNFFKLREDWWTANRETVWKAITCEANGTYFRTTSCGGSKTETNCRCNDNQVPTYFDYVPQYLRWLEEWAEDFCRKKKKFVDMVKTNCGGDGENHKKRYCDRDGFDCTQTIRRIGNYVRGNDCRNCTVWCGRYEKWIDNQKQEFLKQKKKYTNAISSKTRPERNERSSNNYEGYEEHFYKEFERYDKEGKKFLELLNKENECKKLEKYKENEVDFTKTDDDENSNKEGTFYHSKYCDECPLCGVECEKGKECTPRNDNNEKCKIPEDRYKLPDNVKEHNINFLYIGKGSADITKKLEKFCSKNDLSQDEKWKCYYEGSNNNMCKMEKRGTNNVDHEKKMSFDDFFDFWLGRLLNDAAGWRTELTKCLSEDKLKKCEKGCNKNCKCFKKWIEKKEKEWIEVKEQFKDQKDLPGGDYYNTLEGVLECCYFENIKKAYGDLKSIEEMQRIINENKQSPNGTKDVDALDVLFDHELEEAEDCLEIHEDDDFDDDECVEESEKIPNNPCSGTRHRAMVNNVAADMYRAARQQLRSRAGDRKALKGNIQNATINNRGSGSDLAKGEICNIEKKHSNANNEQSKDPCAGKHEGRFNIGEPWETGDFVSKKHKDVYMPPRRQHMCTSNLEKISVDKVTNSTNVNGTFLLEVLHAAKSEAEDIKKKYLEKNDGQNGLTDKKTVCRAMKYSFADIGDIIRGTDMWEQNSDQTQLQNNLEKIFNIIRQKLPSEIQGKYTDKSNKYLNLRKDWWTANRRQVWKAMKCSLPSDIKCGATPYDDYIPQRLRWMTEWAEWFCKAQKKAYEDLETGCGGCMGKIKADKGCTSGDPNCSQCKTACETYEKSIKPWGKQWPQMQKQYTSLYLQAKSPPNNAYLDVDRDYHQMLDFFKELQKAIKNSVSKRPKRATDVNNIDPTLTSPYLTGEGYIHQELGTNVGCNIQREFCYKKNDGKQNEKYALKYPPPEYDVACKCMKREAPPKKPEAPPPPRPPAAEDVNPCQIVEELFKTPQKFKDACDLKYNKGKYYGWRCVPSGGKSGEKGSICVPPRRRKLYIGKIKEWAATVNGTTDKSQVDGGGSESGKANGPSGEAGTSGGGSEGKGEQAKVGPNGDSTESSSTTPALTTSPSPSDRLLAAFVESAAVETFFLWDRYKKLNTKETRDGDGLSLGPGPPVVLPVAQLEGGRAGPPGPIGIAGLEPARQGPMQQGAGLLGLQDGQVDDEIDEEEDGLTWTGARAEGFPKGSPGFPGQPGLSPTLPQRLPQLPISPPTSGPLDANDPSNIQNGNIPPPFLRQMFYTLGDYADIFFGKNDIFIQKITSGSAKDEMSQREEEIKKAIDNHFNSENNKATRVISSGSHSGSTPSPSEKNSGQLRENLWQNFAKDIWHGMICALTYKEKDTETSAKGGDNKPIQDEKVKGALLEKGTPKTQYQYESVTIGGNDTEAFATTDSASGDSTTLDSFVKRPTYFRYLEEWGETFCKKRTEMLENIKKECTQKDDGDKKNCSGYGEDCDDNLSVDPNTFPTFYCSSCSKPCGLYKRWINTKKDEYEKQQKAYKEQKQNCQTQSKGAKEVCEKLEQDAADFLNRLKKGPCSKKDSGGGSEKDKLDFRNPGDTFKPAANCKPCTQFKVNCEKGNCSGGGTQNGCQNNKITPNDIKNSTEILDMVVSDNSGSGFENDLLACGNAHIFNGFRKDEWTCGKVCGYNVCKPKNVNGKNDDGNQIIIIRAFFKIWLEYFLKDYNKIRKKLKPCIENGNGSICINGCVDQWIKLKTAEWDKIKKHYEKYKPENDDNDMKSLVRNFLQELDPQTDLQKAIGHKELTVFEDSDECNGPDNSKSKNGSQKDIIDCLLKNLQNEINKCPSSTSGQTDTPCDENSTLVEDIDTPDDIDTPIETPGVCDTVVKPTPPEPPLTCVEKAAQQLREEAEEKVSKLDSSLKGDGTKFNSECNKVKKNDTASGKDACDFKNTYENSVNNITKTCEGKGKERFIIGQTWNSRYISTIRKDLYIPPRRKDMCINHLKTINGYTATDSNSLLKIIQEAAQDEGDDIIIKLLKQNSCDEHRICDAMKYSFADLGDIIRGRDVLRNGSYQRIQKTLKTVFIKIYSNLKGSKKKKYENDIRNLYELRSDWWDANRKDIWNAMTCNAPKDAKLNKRSEEPDGISTAGSYVSTLENCGYDKDPPDYDYIPQPFRWMQEWSENLCKLLNEEMKQFETDCKDCKNNGSCKDDKTGKKCEKCKKQCENYEKLIDNWKLQFDKYKETYNYFYNNNNNNNNTDNNYNNKYFKKFLEKLKGKCQELNSSDKYLHEASHCTKYKFTNSGNNNKDHYAFYNPPKGYERACECDAPDPLDQCPNNEKNKGACKNLSIENECRNKNLNNDDNWSAHEVKESTGKNEGVLVPPRRRHLCLRNITSNTKSINNKKIFKNELLKSAYTEGYYLWDKYKHDSTRLLDAMRYSFYDYGDIVKGTDLISTINLIDLNKKLNELFKTHDTNDVCNNRDKWWNENKEHVWNAMVCGYQERNGYNSINASWCTLPSEENNTYQFLRWFREWTEHFCATRQKLYDIMVIKCDQAECDPITGKVDLYECTQACRKYENYIFQKKQEYFGQKKKYENEFKDLNNKKEAPDYFRSTFFSKNYDCLHDNFKNNDKWENPYESFNNAEYREKCECKQSVIPTERTEKKTDKDPEESPHKPVPDPGSSPEKPPPNPEVEPLPSDEPLDPTILQTTIPLGIALALTSIAFLFLKKKTKSSVDLLRVLQIPQNDYDMPTLKSKNRYVPYRSGKYRGKRYIYMEGDTSGDEKYSFMSDTTDITSSESEYEEFDINDIYVPGTPKYKTLIEVVLEPSKRDTQNNIQSDDTPSNKFTDNEWNTLKDEFISQYLPNIQPNDYTSGDIPLNTQPNILGDNVDNNIHPTMSHDTLDQKPFIMSIHDRNLLSGEEYNYDMINNIGNNDLYSGKNDSTSGKHGSYSDKNAPYSDNHHPYSGIDLINDALSGDHDIYDEIIKRKENELFGTEHHPKRTNTYSVAKNTYSDPIMNQLDLFHKWLDRHRDMCEKWDENNKGDILNQLKEKWENDNNNSGNIHPSGKLSDIPSGKLSDIPGGNKTLNTDVSIRIDMDTNQEDDTYLDTYPDKYTADNINPNLVGNQNPNQVENINPNLVENINPVDENPTNPNHVQIEMSVKNGEMAKEK</sequence>
<dbReference type="InterPro" id="IPR041480">
    <property type="entry name" value="CIDR1_gamma"/>
</dbReference>
<evidence type="ECO:0000259" key="3">
    <source>
        <dbReference type="Pfam" id="PF03011"/>
    </source>
</evidence>
<dbReference type="PROSITE" id="PS00198">
    <property type="entry name" value="4FE4S_FER_1"/>
    <property type="match status" value="1"/>
</dbReference>
<feature type="region of interest" description="Disordered" evidence="2">
    <location>
        <begin position="3295"/>
        <end position="3322"/>
    </location>
</feature>
<feature type="domain" description="Duffy-antigen binding" evidence="4">
    <location>
        <begin position="1268"/>
        <end position="1626"/>
    </location>
</feature>
<proteinExistence type="predicted"/>
<dbReference type="PhylomeDB" id="A0A060RVR1"/>
<evidence type="ECO:0000259" key="5">
    <source>
        <dbReference type="Pfam" id="PF15445"/>
    </source>
</evidence>
<feature type="domain" description="Duffy-antigen binding" evidence="4">
    <location>
        <begin position="843"/>
        <end position="1013"/>
    </location>
</feature>
<dbReference type="Pfam" id="PF22672">
    <property type="entry name" value="DBL_C"/>
    <property type="match status" value="3"/>
</dbReference>
<name>A0A060RVR1_PLARE</name>
<feature type="compositionally biased region" description="Basic and acidic residues" evidence="2">
    <location>
        <begin position="2898"/>
        <end position="2916"/>
    </location>
</feature>
<dbReference type="Gene3D" id="1.20.58.830">
    <property type="match status" value="5"/>
</dbReference>
<feature type="domain" description="Duffy-antigen binding" evidence="4">
    <location>
        <begin position="2617"/>
        <end position="2779"/>
    </location>
</feature>
<protein>
    <submittedName>
        <fullName evidence="9">Erythrocyte membrane protein 1, EMP1</fullName>
    </submittedName>
</protein>
<feature type="compositionally biased region" description="Low complexity" evidence="2">
    <location>
        <begin position="1337"/>
        <end position="1353"/>
    </location>
</feature>
<feature type="domain" description="Duffy-binding-like" evidence="8">
    <location>
        <begin position="1697"/>
        <end position="1841"/>
    </location>
</feature>
<dbReference type="FunFam" id="1.20.58.830:FF:000021">
    <property type="entry name" value="Erythrocyte membrane protein 1, PfEMP1"/>
    <property type="match status" value="1"/>
</dbReference>
<dbReference type="GO" id="GO:0046789">
    <property type="term" value="F:host cell surface receptor binding"/>
    <property type="evidence" value="ECO:0007669"/>
    <property type="project" value="InterPro"/>
</dbReference>
<dbReference type="InterPro" id="IPR004258">
    <property type="entry name" value="DBL"/>
</dbReference>
<organism evidence="9 10">
    <name type="scientific">Plasmodium reichenowi</name>
    <dbReference type="NCBI Taxonomy" id="5854"/>
    <lineage>
        <taxon>Eukaryota</taxon>
        <taxon>Sar</taxon>
        <taxon>Alveolata</taxon>
        <taxon>Apicomplexa</taxon>
        <taxon>Aconoidasida</taxon>
        <taxon>Haemosporida</taxon>
        <taxon>Plasmodiidae</taxon>
        <taxon>Plasmodium</taxon>
        <taxon>Plasmodium (Laverania)</taxon>
    </lineage>
</organism>
<feature type="coiled-coil region" evidence="1">
    <location>
        <begin position="1765"/>
        <end position="1803"/>
    </location>
</feature>
<dbReference type="InterPro" id="IPR029210">
    <property type="entry name" value="PfEMP1_NTS"/>
</dbReference>
<dbReference type="InterPro" id="IPR017900">
    <property type="entry name" value="4Fe4S_Fe_S_CS"/>
</dbReference>
<feature type="domain" description="Duffy-binding-like" evidence="8">
    <location>
        <begin position="304"/>
        <end position="468"/>
    </location>
</feature>
<reference evidence="9" key="2">
    <citation type="submission" date="2014-05" db="EMBL/GenBank/DDBJ databases">
        <title>The genome sequences of chimpanzee malaria parasites reveal the path to human adaptation.</title>
        <authorList>
            <person name="Otto T.D."/>
            <person name="Rayner J.C."/>
            <person name="Boehme U."/>
            <person name="Pain A."/>
            <person name="Spottiswoode N."/>
            <person name="Sanders M."/>
            <person name="Quail M."/>
            <person name="Ollomo B."/>
            <person name="Renaud F."/>
            <person name="Thomas A.W."/>
            <person name="Prugnolle F."/>
            <person name="Conway D.J."/>
            <person name="Newbold C."/>
            <person name="Berriman M."/>
        </authorList>
    </citation>
    <scope>NUCLEOTIDE SEQUENCE [LARGE SCALE GENOMIC DNA]</scope>
    <source>
        <strain evidence="9">CDC</strain>
    </source>
</reference>
<dbReference type="InterPro" id="IPR044932">
    <property type="entry name" value="PfEMP1_ATS_sf"/>
</dbReference>
<evidence type="ECO:0000256" key="1">
    <source>
        <dbReference type="SAM" id="Coils"/>
    </source>
</evidence>
<dbReference type="Pfam" id="PF15445">
    <property type="entry name" value="ATS"/>
    <property type="match status" value="1"/>
</dbReference>
<reference evidence="9" key="1">
    <citation type="submission" date="2014-01" db="EMBL/GenBank/DDBJ databases">
        <authorList>
            <person name="Aslett M."/>
        </authorList>
    </citation>
    <scope>NUCLEOTIDE SEQUENCE</scope>
    <source>
        <strain evidence="9">CDC</strain>
    </source>
</reference>
<dbReference type="Pfam" id="PF18562">
    <property type="entry name" value="CIDR1_gamma"/>
    <property type="match status" value="1"/>
</dbReference>
<dbReference type="FunFam" id="1.20.58.1930:FF:000001">
    <property type="entry name" value="Erythrocyte membrane protein 1, PfEMP1"/>
    <property type="match status" value="1"/>
</dbReference>
<feature type="domain" description="Plasmodium falciparum erythrocyte membrane protein-1 N-terminal segment" evidence="6">
    <location>
        <begin position="12"/>
        <end position="47"/>
    </location>
</feature>
<evidence type="ECO:0000259" key="4">
    <source>
        <dbReference type="Pfam" id="PF05424"/>
    </source>
</evidence>
<dbReference type="InterPro" id="IPR008602">
    <property type="entry name" value="Duffy-antigen-binding"/>
</dbReference>
<dbReference type="InterPro" id="IPR042202">
    <property type="entry name" value="Duffy-ag-bd_sf"/>
</dbReference>
<evidence type="ECO:0000259" key="7">
    <source>
        <dbReference type="Pfam" id="PF18562"/>
    </source>
</evidence>
<dbReference type="Gene3D" id="1.10.1900.40">
    <property type="entry name" value="Acidic terminal segments, variant surface antigen of PfEMP1"/>
    <property type="match status" value="2"/>
</dbReference>
<feature type="region of interest" description="Disordered" evidence="2">
    <location>
        <begin position="1574"/>
        <end position="1594"/>
    </location>
</feature>
<feature type="domain" description="Duffy-binding-like" evidence="8">
    <location>
        <begin position="2418"/>
        <end position="2560"/>
    </location>
</feature>
<dbReference type="FunFam" id="1.10.1900.40:FF:000001">
    <property type="entry name" value="Erythrocyte membrane protein 1"/>
    <property type="match status" value="1"/>
</dbReference>
<feature type="domain" description="Plasmodium falciparum erythrocyte membrane protein 1 acidic terminal segment" evidence="5">
    <location>
        <begin position="2949"/>
        <end position="3410"/>
    </location>
</feature>
<dbReference type="InterPro" id="IPR029211">
    <property type="entry name" value="PfEMP1_ATS"/>
</dbReference>
<dbReference type="EMBL" id="HG810773">
    <property type="protein sequence ID" value="CDO65470.1"/>
    <property type="molecule type" value="Genomic_DNA"/>
</dbReference>
<evidence type="ECO:0000259" key="8">
    <source>
        <dbReference type="Pfam" id="PF22672"/>
    </source>
</evidence>
<dbReference type="GO" id="GO:0016020">
    <property type="term" value="C:membrane"/>
    <property type="evidence" value="ECO:0007669"/>
    <property type="project" value="InterPro"/>
</dbReference>
<feature type="domain" description="Duffy-binding-like" evidence="3">
    <location>
        <begin position="1951"/>
        <end position="2088"/>
    </location>
</feature>
<dbReference type="VEuPathDB" id="PlasmoDB:PRG01_0811400"/>
<evidence type="ECO:0000313" key="9">
    <source>
        <dbReference type="EMBL" id="CDO65470.1"/>
    </source>
</evidence>
<dbReference type="Pfam" id="PF03011">
    <property type="entry name" value="PFEMP"/>
    <property type="match status" value="2"/>
</dbReference>
<keyword evidence="1" id="KW-0175">Coiled coil</keyword>
<feature type="domain" description="Duffy-antigen binding" evidence="4">
    <location>
        <begin position="115"/>
        <end position="300"/>
    </location>
</feature>
<gene>
    <name evidence="9" type="primary">VAR</name>
    <name evidence="9" type="ORF">PRCDC_1218600</name>
</gene>
<feature type="compositionally biased region" description="Pro residues" evidence="2">
    <location>
        <begin position="2917"/>
        <end position="2933"/>
    </location>
</feature>
<dbReference type="Gene3D" id="1.20.1310.20">
    <property type="entry name" value="Duffy-antigen binding domain"/>
    <property type="match status" value="5"/>
</dbReference>
<accession>A0A060RVR1</accession>
<feature type="region of interest" description="Disordered" evidence="2">
    <location>
        <begin position="1290"/>
        <end position="1353"/>
    </location>
</feature>
<feature type="domain" description="Duffy-binding-like" evidence="3">
    <location>
        <begin position="580"/>
        <end position="721"/>
    </location>
</feature>
<evidence type="ECO:0000256" key="2">
    <source>
        <dbReference type="SAM" id="MobiDB-lite"/>
    </source>
</evidence>
<keyword evidence="10" id="KW-1185">Reference proteome</keyword>
<dbReference type="VEuPathDB" id="PlasmoDB:PRCDC_1218600"/>
<feature type="region of interest" description="Disordered" evidence="2">
    <location>
        <begin position="2895"/>
        <end position="2944"/>
    </location>
</feature>
<feature type="compositionally biased region" description="Low complexity" evidence="2">
    <location>
        <begin position="1577"/>
        <end position="1589"/>
    </location>
</feature>
<dbReference type="Pfam" id="PF05424">
    <property type="entry name" value="Duffy_binding"/>
    <property type="match status" value="5"/>
</dbReference>
<dbReference type="SUPFAM" id="SSF140924">
    <property type="entry name" value="Duffy binding domain-like"/>
    <property type="match status" value="7"/>
</dbReference>
<feature type="domain" description="Duffy-antigen binding" evidence="4">
    <location>
        <begin position="2228"/>
        <end position="2414"/>
    </location>
</feature>
<dbReference type="FunFam" id="1.20.1310.20:FF:000001">
    <property type="entry name" value="Erythrocyte membrane protein 1, PfEMP1"/>
    <property type="match status" value="1"/>
</dbReference>
<feature type="region of interest" description="Disordered" evidence="2">
    <location>
        <begin position="2104"/>
        <end position="2132"/>
    </location>
</feature>
<feature type="region of interest" description="Disordered" evidence="2">
    <location>
        <begin position="3177"/>
        <end position="3197"/>
    </location>
</feature>
<dbReference type="Gene3D" id="1.20.58.1930">
    <property type="match status" value="2"/>
</dbReference>
<feature type="region of interest" description="Disordered" evidence="2">
    <location>
        <begin position="1459"/>
        <end position="1511"/>
    </location>
</feature>
<dbReference type="Proteomes" id="UP000027581">
    <property type="component" value="Unassembled WGS sequence"/>
</dbReference>
<feature type="coiled-coil region" evidence="1">
    <location>
        <begin position="2424"/>
        <end position="2483"/>
    </location>
</feature>
<dbReference type="Pfam" id="PF15447">
    <property type="entry name" value="NTS"/>
    <property type="match status" value="1"/>
</dbReference>
<dbReference type="VEuPathDB" id="PlasmoDB:PRG01_0710600"/>
<feature type="domain" description="Cysteine-rich interdomain region 1 gamma" evidence="7">
    <location>
        <begin position="1885"/>
        <end position="1934"/>
    </location>
</feature>
<dbReference type="InterPro" id="IPR054595">
    <property type="entry name" value="DBL_C"/>
</dbReference>